<sequence>MAGPTPLALMRNHEAEKKRLPDTCLTAFHYLRAPRKTSFPKIAVSINQRLTETISTKLRVFRGPPTSFIAL</sequence>
<organism evidence="1 2">
    <name type="scientific">Aromatoleum aromaticum (strain DSM 19018 / LMG 30748 / EbN1)</name>
    <name type="common">Azoarcus sp. (strain EbN1)</name>
    <dbReference type="NCBI Taxonomy" id="76114"/>
    <lineage>
        <taxon>Bacteria</taxon>
        <taxon>Pseudomonadati</taxon>
        <taxon>Pseudomonadota</taxon>
        <taxon>Betaproteobacteria</taxon>
        <taxon>Rhodocyclales</taxon>
        <taxon>Rhodocyclaceae</taxon>
        <taxon>Aromatoleum</taxon>
    </lineage>
</organism>
<keyword evidence="2" id="KW-1185">Reference proteome</keyword>
<dbReference type="Proteomes" id="UP000006552">
    <property type="component" value="Chromosome"/>
</dbReference>
<name>Q5P8R0_AROAE</name>
<evidence type="ECO:0000313" key="2">
    <source>
        <dbReference type="Proteomes" id="UP000006552"/>
    </source>
</evidence>
<reference evidence="1 2" key="1">
    <citation type="journal article" date="2005" name="Arch. Microbiol.">
        <title>The genome sequence of an anaerobic aromatic-degrading denitrifying bacterium, strain EbN1.</title>
        <authorList>
            <person name="Rabus R."/>
            <person name="Kube M."/>
            <person name="Heider J."/>
            <person name="Beck A."/>
            <person name="Heitmann K."/>
            <person name="Widdel F."/>
            <person name="Reinhardt R."/>
        </authorList>
    </citation>
    <scope>NUCLEOTIDE SEQUENCE [LARGE SCALE GENOMIC DNA]</scope>
    <source>
        <strain evidence="1 2">EbN1</strain>
    </source>
</reference>
<dbReference type="EMBL" id="CR555306">
    <property type="protein sequence ID" value="CAI06299.1"/>
    <property type="molecule type" value="Genomic_DNA"/>
</dbReference>
<dbReference type="AlphaFoldDB" id="Q5P8R0"/>
<dbReference type="STRING" id="76114.ebA340"/>
<evidence type="ECO:0000313" key="1">
    <source>
        <dbReference type="EMBL" id="CAI06299.1"/>
    </source>
</evidence>
<protein>
    <submittedName>
        <fullName evidence="1">Uncharacterized protein</fullName>
    </submittedName>
</protein>
<dbReference type="KEGG" id="eba:ebA340"/>
<accession>Q5P8R0</accession>
<dbReference type="HOGENOM" id="CLU_2731203_0_0_4"/>
<proteinExistence type="predicted"/>
<gene>
    <name evidence="1" type="ORF">ebA340</name>
</gene>